<evidence type="ECO:0000313" key="2">
    <source>
        <dbReference type="Proteomes" id="UP001154282"/>
    </source>
</evidence>
<gene>
    <name evidence="1" type="ORF">LITE_LOCUS46090</name>
</gene>
<evidence type="ECO:0000313" key="1">
    <source>
        <dbReference type="EMBL" id="CAI0551685.1"/>
    </source>
</evidence>
<protein>
    <submittedName>
        <fullName evidence="1">Uncharacterized protein</fullName>
    </submittedName>
</protein>
<reference evidence="1" key="1">
    <citation type="submission" date="2022-08" db="EMBL/GenBank/DDBJ databases">
        <authorList>
            <person name="Gutierrez-Valencia J."/>
        </authorList>
    </citation>
    <scope>NUCLEOTIDE SEQUENCE</scope>
</reference>
<keyword evidence="2" id="KW-1185">Reference proteome</keyword>
<sequence length="41" mass="4679">MQSRTWWVSSKQGPSQNASVASVGTLMFPLRFSLYARLHRP</sequence>
<dbReference type="AlphaFoldDB" id="A0AAV0R2H2"/>
<proteinExistence type="predicted"/>
<dbReference type="EMBL" id="CAMGYJ010000010">
    <property type="protein sequence ID" value="CAI0551685.1"/>
    <property type="molecule type" value="Genomic_DNA"/>
</dbReference>
<accession>A0AAV0R2H2</accession>
<dbReference type="Proteomes" id="UP001154282">
    <property type="component" value="Unassembled WGS sequence"/>
</dbReference>
<organism evidence="1 2">
    <name type="scientific">Linum tenue</name>
    <dbReference type="NCBI Taxonomy" id="586396"/>
    <lineage>
        <taxon>Eukaryota</taxon>
        <taxon>Viridiplantae</taxon>
        <taxon>Streptophyta</taxon>
        <taxon>Embryophyta</taxon>
        <taxon>Tracheophyta</taxon>
        <taxon>Spermatophyta</taxon>
        <taxon>Magnoliopsida</taxon>
        <taxon>eudicotyledons</taxon>
        <taxon>Gunneridae</taxon>
        <taxon>Pentapetalae</taxon>
        <taxon>rosids</taxon>
        <taxon>fabids</taxon>
        <taxon>Malpighiales</taxon>
        <taxon>Linaceae</taxon>
        <taxon>Linum</taxon>
    </lineage>
</organism>
<comment type="caution">
    <text evidence="1">The sequence shown here is derived from an EMBL/GenBank/DDBJ whole genome shotgun (WGS) entry which is preliminary data.</text>
</comment>
<name>A0AAV0R2H2_9ROSI</name>